<evidence type="ECO:0000256" key="10">
    <source>
        <dbReference type="RuleBase" id="RU367157"/>
    </source>
</evidence>
<evidence type="ECO:0000256" key="6">
    <source>
        <dbReference type="ARBA" id="ARBA00023136"/>
    </source>
</evidence>
<comment type="function">
    <text evidence="10">Cellular uptake of iron occurs via receptor-mediated endocytosis of ligand-occupied transferrin receptor into specialized endosomes. Endosomal acidification leads to iron release. The apotransferrin-receptor complex is then recycled to the cell surface with a return to neutral pH and the concomitant loss of affinity of apotransferrin for its receptor. Transferrin receptor is necessary for development of erythrocytes and the nervous system. Acts as a lipid sensor that regulates mitochondrial fusion by regulating activation of the JNK pathway.</text>
</comment>
<evidence type="ECO:0000256" key="5">
    <source>
        <dbReference type="ARBA" id="ARBA00022989"/>
    </source>
</evidence>
<comment type="PTM">
    <text evidence="10">Stearoylated.</text>
</comment>
<feature type="region of interest" description="Disordered" evidence="11">
    <location>
        <begin position="42"/>
        <end position="61"/>
    </location>
</feature>
<evidence type="ECO:0000256" key="4">
    <source>
        <dbReference type="ARBA" id="ARBA00022968"/>
    </source>
</evidence>
<keyword evidence="9 10" id="KW-0325">Glycoprotein</keyword>
<evidence type="ECO:0000256" key="2">
    <source>
        <dbReference type="ARBA" id="ARBA00022475"/>
    </source>
</evidence>
<dbReference type="FunFam" id="3.40.630.10:FF:000065">
    <property type="entry name" value="Transferrin receptor 1b"/>
    <property type="match status" value="1"/>
</dbReference>
<evidence type="ECO:0000256" key="8">
    <source>
        <dbReference type="ARBA" id="ARBA00023170"/>
    </source>
</evidence>
<dbReference type="GO" id="GO:0006879">
    <property type="term" value="P:intracellular iron ion homeostasis"/>
    <property type="evidence" value="ECO:0007669"/>
    <property type="project" value="UniProtKB-UniRule"/>
</dbReference>
<dbReference type="PANTHER" id="PTHR10404">
    <property type="entry name" value="N-ACETYLATED-ALPHA-LINKED ACIDIC DIPEPTIDASE"/>
    <property type="match status" value="1"/>
</dbReference>
<sequence length="776" mass="86346">MDHARAAISNLFGGEPTSYTRFSIARQVDGDNSHVEMKLAADDEEGGETGRPEHLHASMPPPRRNGKNLCFIVMAAVLLLLIGFLIGYLSYRGRMQRVNRCLDGSGNCEMTPTASYLSEDGTEEEEVPGPRVLYWPELRNMLSAKLSAAHLEANLRQREGKNSFEAGKAEDESTAIYIHDQFTSFHLDDVWNDEHYIRLQDKGSSNNQVFIVEDGREELLQSPDAYVAYSKSDTVTGKPIYVNYGRKEDFQKIRNMGVPMNETIIIFRAGKITLAEKVANAREEGAVGALMYLDSSDDKATGSLVPFGHAHLGTGDPFTPGFPSFNHTQFPPVESSGLPHIPVQTISSEAAAALFRKMDGEKCLLDWTSVMGCKVTVSNTSKMTVKLTVNNVMVDRKILNIFGVIKGFEEPDRYVVLGAQRDSWGPGAAKAGVGTAILLELARVISDMVKNDDYKPRRSIIFASWSAGEYGAVGATEWLEGYSTTLHAKAFTYINLDTAVLGSRHMKISASPLLYSLLETTLKRVKDPTKDSGYLYSRVGSDWVKRVVPLDLDNAAFPFLAYSGIPVVSFGFYDEGDEYSFLGTAQDTLANLKKKTDKLYALMLTAAEVAGQIALRLTHDHELFLDFDRYSEELLSFQEKLVPFDSDVKALGLTLNWLYFARGDFQRAADALRRDISNSDRENRIVRRALNDRMMKVEYDFLSPFLSPKDAPFRHIFFGKGSHTLQSLLENLEQLVVNKDSVDVNKLKEQLALATWTIKGAANALVGDIWNTDNEI</sequence>
<comment type="subunit">
    <text evidence="10">Homodimer; disulfide-linked.</text>
</comment>
<comment type="caution">
    <text evidence="14">The sequence shown here is derived from an EMBL/GenBank/DDBJ whole genome shotgun (WGS) entry which is preliminary data.</text>
</comment>
<feature type="domain" description="Peptidase M28" evidence="13">
    <location>
        <begin position="400"/>
        <end position="600"/>
    </location>
</feature>
<keyword evidence="4" id="KW-0735">Signal-anchor</keyword>
<organism evidence="14 15">
    <name type="scientific">Dasyornis broadbenti</name>
    <name type="common">rufous bristle-bird</name>
    <dbReference type="NCBI Taxonomy" id="243059"/>
    <lineage>
        <taxon>Eukaryota</taxon>
        <taxon>Metazoa</taxon>
        <taxon>Chordata</taxon>
        <taxon>Craniata</taxon>
        <taxon>Vertebrata</taxon>
        <taxon>Euteleostomi</taxon>
        <taxon>Archelosauria</taxon>
        <taxon>Archosauria</taxon>
        <taxon>Dinosauria</taxon>
        <taxon>Saurischia</taxon>
        <taxon>Theropoda</taxon>
        <taxon>Coelurosauria</taxon>
        <taxon>Aves</taxon>
        <taxon>Neognathae</taxon>
        <taxon>Neoaves</taxon>
        <taxon>Telluraves</taxon>
        <taxon>Australaves</taxon>
        <taxon>Passeriformes</taxon>
        <taxon>Meliphagoidea</taxon>
        <taxon>Dasyornithidae</taxon>
        <taxon>Dasyornis</taxon>
    </lineage>
</organism>
<evidence type="ECO:0000256" key="3">
    <source>
        <dbReference type="ARBA" id="ARBA00022692"/>
    </source>
</evidence>
<keyword evidence="6 10" id="KW-0472">Membrane</keyword>
<dbReference type="Pfam" id="PF04253">
    <property type="entry name" value="TFR_dimer"/>
    <property type="match status" value="1"/>
</dbReference>
<evidence type="ECO:0000256" key="1">
    <source>
        <dbReference type="ARBA" id="ARBA00005634"/>
    </source>
</evidence>
<dbReference type="SUPFAM" id="SSF52025">
    <property type="entry name" value="PA domain"/>
    <property type="match status" value="1"/>
</dbReference>
<evidence type="ECO:0000259" key="12">
    <source>
        <dbReference type="Pfam" id="PF04253"/>
    </source>
</evidence>
<feature type="non-terminal residue" evidence="14">
    <location>
        <position position="776"/>
    </location>
</feature>
<keyword evidence="10" id="KW-0564">Palmitate</keyword>
<evidence type="ECO:0000256" key="11">
    <source>
        <dbReference type="SAM" id="MobiDB-lite"/>
    </source>
</evidence>
<keyword evidence="2 10" id="KW-1003">Cell membrane</keyword>
<dbReference type="Pfam" id="PF04389">
    <property type="entry name" value="Peptidase_M28"/>
    <property type="match status" value="1"/>
</dbReference>
<keyword evidence="15" id="KW-1185">Reference proteome</keyword>
<keyword evidence="8 10" id="KW-0675">Receptor</keyword>
<dbReference type="CDD" id="cd09848">
    <property type="entry name" value="M28_TfR"/>
    <property type="match status" value="1"/>
</dbReference>
<feature type="domain" description="Transferrin receptor-like dimerisation" evidence="12">
    <location>
        <begin position="654"/>
        <end position="765"/>
    </location>
</feature>
<gene>
    <name evidence="14" type="primary">Tfrc</name>
    <name evidence="14" type="ORF">DASBRO_R02534</name>
</gene>
<dbReference type="Proteomes" id="UP000521322">
    <property type="component" value="Unassembled WGS sequence"/>
</dbReference>
<dbReference type="FunFam" id="3.50.30.30:FF:000010">
    <property type="entry name" value="Transferrin receptor protein 1"/>
    <property type="match status" value="1"/>
</dbReference>
<proteinExistence type="inferred from homology"/>
<keyword evidence="10" id="KW-0254">Endocytosis</keyword>
<dbReference type="InterPro" id="IPR036757">
    <property type="entry name" value="TFR-like_dimer_dom_sf"/>
</dbReference>
<reference evidence="14 15" key="1">
    <citation type="submission" date="2019-09" db="EMBL/GenBank/DDBJ databases">
        <title>Bird 10,000 Genomes (B10K) Project - Family phase.</title>
        <authorList>
            <person name="Zhang G."/>
        </authorList>
    </citation>
    <scope>NUCLEOTIDE SEQUENCE [LARGE SCALE GENOMIC DNA]</scope>
    <source>
        <strain evidence="14">B10K-DU-029-49</strain>
        <tissue evidence="14">Liver</tissue>
    </source>
</reference>
<dbReference type="PANTHER" id="PTHR10404:SF26">
    <property type="entry name" value="TRANSFERRIN RECEPTOR PROTEIN 1"/>
    <property type="match status" value="1"/>
</dbReference>
<keyword evidence="5 10" id="KW-1133">Transmembrane helix</keyword>
<evidence type="ECO:0000256" key="7">
    <source>
        <dbReference type="ARBA" id="ARBA00023157"/>
    </source>
</evidence>
<dbReference type="Gene3D" id="3.40.630.10">
    <property type="entry name" value="Zn peptidases"/>
    <property type="match status" value="1"/>
</dbReference>
<evidence type="ECO:0000259" key="13">
    <source>
        <dbReference type="Pfam" id="PF04389"/>
    </source>
</evidence>
<dbReference type="InterPro" id="IPR007365">
    <property type="entry name" value="TFR-like_dimer_dom"/>
</dbReference>
<dbReference type="SUPFAM" id="SSF53187">
    <property type="entry name" value="Zn-dependent exopeptidases"/>
    <property type="match status" value="1"/>
</dbReference>
<evidence type="ECO:0000256" key="9">
    <source>
        <dbReference type="ARBA" id="ARBA00023180"/>
    </source>
</evidence>
<feature type="transmembrane region" description="Helical" evidence="10">
    <location>
        <begin position="69"/>
        <end position="91"/>
    </location>
</feature>
<dbReference type="GO" id="GO:0042470">
    <property type="term" value="C:melanosome"/>
    <property type="evidence" value="ECO:0007669"/>
    <property type="project" value="UniProtKB-SubCell"/>
</dbReference>
<protein>
    <recommendedName>
        <fullName evidence="10">Transferrin receptor protein 1</fullName>
    </recommendedName>
</protein>
<keyword evidence="3 10" id="KW-0812">Transmembrane</keyword>
<feature type="non-terminal residue" evidence="14">
    <location>
        <position position="1"/>
    </location>
</feature>
<dbReference type="SUPFAM" id="SSF47672">
    <property type="entry name" value="Transferrin receptor-like dimerisation domain"/>
    <property type="match status" value="1"/>
</dbReference>
<dbReference type="InterPro" id="IPR039373">
    <property type="entry name" value="Peptidase_M28B"/>
</dbReference>
<dbReference type="GO" id="GO:0004998">
    <property type="term" value="F:transferrin receptor activity"/>
    <property type="evidence" value="ECO:0007669"/>
    <property type="project" value="UniProtKB-UniRule"/>
</dbReference>
<accession>A0A7K6HSP8</accession>
<name>A0A7K6HSP8_9PASS</name>
<dbReference type="InterPro" id="IPR007484">
    <property type="entry name" value="Peptidase_M28"/>
</dbReference>
<dbReference type="Gene3D" id="1.20.930.40">
    <property type="entry name" value="Transferrin receptor-like, dimerisation domain"/>
    <property type="match status" value="1"/>
</dbReference>
<dbReference type="InterPro" id="IPR046450">
    <property type="entry name" value="PA_dom_sf"/>
</dbReference>
<comment type="subcellular location">
    <subcellularLocation>
        <location evidence="10">Cell membrane</location>
        <topology evidence="10">Single-pass type II membrane protein</topology>
    </subcellularLocation>
    <subcellularLocation>
        <location evidence="10">Melanosome</location>
    </subcellularLocation>
</comment>
<dbReference type="AlphaFoldDB" id="A0A7K6HSP8"/>
<dbReference type="FunFam" id="1.20.930.40:FF:000002">
    <property type="entry name" value="Transferrin receptor protein 1"/>
    <property type="match status" value="1"/>
</dbReference>
<dbReference type="GO" id="GO:0031623">
    <property type="term" value="P:receptor internalization"/>
    <property type="evidence" value="ECO:0007669"/>
    <property type="project" value="UniProtKB-UniRule"/>
</dbReference>
<dbReference type="GO" id="GO:0009897">
    <property type="term" value="C:external side of plasma membrane"/>
    <property type="evidence" value="ECO:0007669"/>
    <property type="project" value="TreeGrafter"/>
</dbReference>
<dbReference type="Gene3D" id="3.50.30.30">
    <property type="match status" value="1"/>
</dbReference>
<dbReference type="GO" id="GO:0033572">
    <property type="term" value="P:transferrin transport"/>
    <property type="evidence" value="ECO:0007669"/>
    <property type="project" value="UniProtKB-UniRule"/>
</dbReference>
<dbReference type="EMBL" id="VZRN01002721">
    <property type="protein sequence ID" value="NWV78438.1"/>
    <property type="molecule type" value="Genomic_DNA"/>
</dbReference>
<evidence type="ECO:0000313" key="14">
    <source>
        <dbReference type="EMBL" id="NWV78438.1"/>
    </source>
</evidence>
<keyword evidence="10" id="KW-0449">Lipoprotein</keyword>
<keyword evidence="7" id="KW-1015">Disulfide bond</keyword>
<evidence type="ECO:0000313" key="15">
    <source>
        <dbReference type="Proteomes" id="UP000521322"/>
    </source>
</evidence>
<comment type="similarity">
    <text evidence="1 10">Belongs to the peptidase M28 family. M28B subfamily.</text>
</comment>